<evidence type="ECO:0000256" key="1">
    <source>
        <dbReference type="SAM" id="MobiDB-lite"/>
    </source>
</evidence>
<dbReference type="AlphaFoldDB" id="A0AAQ3WMN1"/>
<evidence type="ECO:0000313" key="3">
    <source>
        <dbReference type="Proteomes" id="UP001341281"/>
    </source>
</evidence>
<accession>A0AAQ3WMN1</accession>
<gene>
    <name evidence="2" type="ORF">U9M48_016512</name>
</gene>
<proteinExistence type="predicted"/>
<dbReference type="EMBL" id="CP144748">
    <property type="protein sequence ID" value="WVZ67437.1"/>
    <property type="molecule type" value="Genomic_DNA"/>
</dbReference>
<reference evidence="2 3" key="1">
    <citation type="submission" date="2024-02" db="EMBL/GenBank/DDBJ databases">
        <title>High-quality chromosome-scale genome assembly of Pensacola bahiagrass (Paspalum notatum Flugge var. saurae).</title>
        <authorList>
            <person name="Vega J.M."/>
            <person name="Podio M."/>
            <person name="Orjuela J."/>
            <person name="Siena L.A."/>
            <person name="Pessino S.C."/>
            <person name="Combes M.C."/>
            <person name="Mariac C."/>
            <person name="Albertini E."/>
            <person name="Pupilli F."/>
            <person name="Ortiz J.P.A."/>
            <person name="Leblanc O."/>
        </authorList>
    </citation>
    <scope>NUCLEOTIDE SEQUENCE [LARGE SCALE GENOMIC DNA]</scope>
    <source>
        <strain evidence="2">R1</strain>
        <tissue evidence="2">Leaf</tissue>
    </source>
</reference>
<feature type="region of interest" description="Disordered" evidence="1">
    <location>
        <begin position="1"/>
        <end position="43"/>
    </location>
</feature>
<organism evidence="2 3">
    <name type="scientific">Paspalum notatum var. saurae</name>
    <dbReference type="NCBI Taxonomy" id="547442"/>
    <lineage>
        <taxon>Eukaryota</taxon>
        <taxon>Viridiplantae</taxon>
        <taxon>Streptophyta</taxon>
        <taxon>Embryophyta</taxon>
        <taxon>Tracheophyta</taxon>
        <taxon>Spermatophyta</taxon>
        <taxon>Magnoliopsida</taxon>
        <taxon>Liliopsida</taxon>
        <taxon>Poales</taxon>
        <taxon>Poaceae</taxon>
        <taxon>PACMAD clade</taxon>
        <taxon>Panicoideae</taxon>
        <taxon>Andropogonodae</taxon>
        <taxon>Paspaleae</taxon>
        <taxon>Paspalinae</taxon>
        <taxon>Paspalum</taxon>
    </lineage>
</organism>
<name>A0AAQ3WMN1_PASNO</name>
<feature type="non-terminal residue" evidence="2">
    <location>
        <position position="82"/>
    </location>
</feature>
<keyword evidence="3" id="KW-1185">Reference proteome</keyword>
<sequence>MENNSNSQAPPPPPPGYPTAAGAEQQTGRKGRRGKTTSRGEKGFIEGWLRSTINTSVSLVCSKRSMQKHRHTLCSANKCNLR</sequence>
<evidence type="ECO:0000313" key="2">
    <source>
        <dbReference type="EMBL" id="WVZ67437.1"/>
    </source>
</evidence>
<dbReference type="Proteomes" id="UP001341281">
    <property type="component" value="Chromosome 04"/>
</dbReference>
<protein>
    <submittedName>
        <fullName evidence="2">Uncharacterized protein</fullName>
    </submittedName>
</protein>